<dbReference type="SUPFAM" id="SSF53807">
    <property type="entry name" value="Helical backbone' metal receptor"/>
    <property type="match status" value="1"/>
</dbReference>
<protein>
    <submittedName>
        <fullName evidence="6">ABC transporter, substrate-binding protein</fullName>
    </submittedName>
</protein>
<feature type="signal peptide" evidence="5">
    <location>
        <begin position="1"/>
        <end position="23"/>
    </location>
</feature>
<keyword evidence="2" id="KW-0813">Transport</keyword>
<evidence type="ECO:0000313" key="7">
    <source>
        <dbReference type="Proteomes" id="UP000014601"/>
    </source>
</evidence>
<comment type="caution">
    <text evidence="6">The sequence shown here is derived from an EMBL/GenBank/DDBJ whole genome shotgun (WGS) entry which is preliminary data.</text>
</comment>
<dbReference type="PANTHER" id="PTHR42953:SF1">
    <property type="entry name" value="METAL-BINDING PROTEIN HI_0362-RELATED"/>
    <property type="match status" value="1"/>
</dbReference>
<dbReference type="Gene3D" id="3.40.50.1980">
    <property type="entry name" value="Nitrogenase molybdenum iron protein domain"/>
    <property type="match status" value="2"/>
</dbReference>
<evidence type="ECO:0000256" key="3">
    <source>
        <dbReference type="ARBA" id="ARBA00022723"/>
    </source>
</evidence>
<evidence type="ECO:0000256" key="2">
    <source>
        <dbReference type="ARBA" id="ARBA00022448"/>
    </source>
</evidence>
<evidence type="ECO:0000256" key="4">
    <source>
        <dbReference type="ARBA" id="ARBA00022729"/>
    </source>
</evidence>
<dbReference type="AlphaFoldDB" id="S4GX95"/>
<proteinExistence type="predicted"/>
<dbReference type="GO" id="GO:0046872">
    <property type="term" value="F:metal ion binding"/>
    <property type="evidence" value="ECO:0007669"/>
    <property type="project" value="UniProtKB-KW"/>
</dbReference>
<comment type="subcellular location">
    <subcellularLocation>
        <location evidence="1">Cell envelope</location>
    </subcellularLocation>
</comment>
<reference evidence="6 7" key="1">
    <citation type="submission" date="2013-06" db="EMBL/GenBank/DDBJ databases">
        <authorList>
            <person name="Weinstock G."/>
            <person name="Sodergren E."/>
            <person name="Lobos E.A."/>
            <person name="Fulton L."/>
            <person name="Fulton R."/>
            <person name="Courtney L."/>
            <person name="Fronick C."/>
            <person name="O'Laughlin M."/>
            <person name="Godfrey J."/>
            <person name="Wilson R.M."/>
            <person name="Miner T."/>
            <person name="Farmer C."/>
            <person name="Delehaunty K."/>
            <person name="Cordes M."/>
            <person name="Minx P."/>
            <person name="Tomlinson C."/>
            <person name="Chen J."/>
            <person name="Wollam A."/>
            <person name="Pepin K.H."/>
            <person name="Bhonagiri V."/>
            <person name="Zhang X."/>
            <person name="Warren W."/>
            <person name="Mitreva M."/>
            <person name="Mardis E.R."/>
            <person name="Wilson R.K."/>
        </authorList>
    </citation>
    <scope>NUCLEOTIDE SEQUENCE [LARGE SCALE GENOMIC DNA]</scope>
    <source>
        <strain evidence="6 7">JCP7719</strain>
    </source>
</reference>
<name>S4GX95_9BIFI</name>
<keyword evidence="4 5" id="KW-0732">Signal</keyword>
<keyword evidence="3" id="KW-0479">Metal-binding</keyword>
<dbReference type="GO" id="GO:0030313">
    <property type="term" value="C:cell envelope"/>
    <property type="evidence" value="ECO:0007669"/>
    <property type="project" value="UniProtKB-SubCell"/>
</dbReference>
<dbReference type="HOGENOM" id="CLU_016838_1_1_11"/>
<evidence type="ECO:0000256" key="1">
    <source>
        <dbReference type="ARBA" id="ARBA00004196"/>
    </source>
</evidence>
<organism evidence="6 7">
    <name type="scientific">Gardnerella pickettii JCP7719</name>
    <dbReference type="NCBI Taxonomy" id="1261061"/>
    <lineage>
        <taxon>Bacteria</taxon>
        <taxon>Bacillati</taxon>
        <taxon>Actinomycetota</taxon>
        <taxon>Actinomycetes</taxon>
        <taxon>Bifidobacteriales</taxon>
        <taxon>Bifidobacteriaceae</taxon>
        <taxon>Gardnerella</taxon>
        <taxon>Gardnerella pickettii</taxon>
    </lineage>
</organism>
<dbReference type="InterPro" id="IPR006127">
    <property type="entry name" value="ZnuA-like"/>
</dbReference>
<accession>S4GX95</accession>
<dbReference type="Proteomes" id="UP000014601">
    <property type="component" value="Unassembled WGS sequence"/>
</dbReference>
<evidence type="ECO:0000256" key="5">
    <source>
        <dbReference type="SAM" id="SignalP"/>
    </source>
</evidence>
<dbReference type="Pfam" id="PF01297">
    <property type="entry name" value="ZnuA"/>
    <property type="match status" value="1"/>
</dbReference>
<feature type="chain" id="PRO_5039548845" evidence="5">
    <location>
        <begin position="24"/>
        <end position="404"/>
    </location>
</feature>
<dbReference type="PATRIC" id="fig|1261061.4.peg.712"/>
<dbReference type="InterPro" id="IPR050492">
    <property type="entry name" value="Bact_metal-bind_prot9"/>
</dbReference>
<evidence type="ECO:0000313" key="6">
    <source>
        <dbReference type="EMBL" id="EPI50520.1"/>
    </source>
</evidence>
<dbReference type="GO" id="GO:0030001">
    <property type="term" value="P:metal ion transport"/>
    <property type="evidence" value="ECO:0007669"/>
    <property type="project" value="InterPro"/>
</dbReference>
<gene>
    <name evidence="6" type="ORF">HMPREF1576_00813</name>
</gene>
<dbReference type="EMBL" id="ATJO01000064">
    <property type="protein sequence ID" value="EPI50520.1"/>
    <property type="molecule type" value="Genomic_DNA"/>
</dbReference>
<dbReference type="PANTHER" id="PTHR42953">
    <property type="entry name" value="HIGH-AFFINITY ZINC UPTAKE SYSTEM PROTEIN ZNUA-RELATED"/>
    <property type="match status" value="1"/>
</dbReference>
<sequence>MNSWIPERKIVKTARIFATAATAALLTVGLCACGSTSKTANQKTNGNQVNVVATTTQICDYVTQIASTADAKSGLSLNKTDSQGKKSVIGAPANKAKSTINLTCLLAPNASAHEHEMTPAQSKALSKADLMLVSGVDLEHFLDQAVKATGFKGTMGVTSGILTADEIKDSKAQAAKEKNLPYKIDRGVEKVHAEKWPFPPEEGEKEPEFQYDPHIWTSTKNTMIQVKNIGNFLGKALPESKSIFDEHVEKFVKSLTDLDSWATSALNSVPQEHRVLFTSHDAFGYFSRDYNVKFIGAALSDFNSQQDATADHIKEAAEAVKKSGAVAIFAENSNNSKSIKAVAAAAGVKAIIGDDALYGDSLGPVGSAGETYIGSIVHNVQTLVKAWDGKIPDLPESVKTALKK</sequence>